<gene>
    <name evidence="3" type="ORF">B1B_09346</name>
</gene>
<sequence>MAQHMNQAVDEVRRAESSRLQAKNKDEARRLKNMRWPLLRKGSRVRGRARKKLNALLASKLATARAWELKEAFGHFWKYKSPLWASAFLDCWCQRAMRSRLEPMRK</sequence>
<reference evidence="3" key="2">
    <citation type="journal article" date="2014" name="ISME J.">
        <title>Microbial stratification in low pH oxic and suboxic macroscopic growths along an acid mine drainage.</title>
        <authorList>
            <person name="Mendez-Garcia C."/>
            <person name="Mesa V."/>
            <person name="Sprenger R.R."/>
            <person name="Richter M."/>
            <person name="Diez M.S."/>
            <person name="Solano J."/>
            <person name="Bargiela R."/>
            <person name="Golyshina O.V."/>
            <person name="Manteca A."/>
            <person name="Ramos J.L."/>
            <person name="Gallego J.R."/>
            <person name="Llorente I."/>
            <person name="Martins Dos Santos V.A."/>
            <person name="Jensen O.N."/>
            <person name="Pelaez A.I."/>
            <person name="Sanchez J."/>
            <person name="Ferrer M."/>
        </authorList>
    </citation>
    <scope>NUCLEOTIDE SEQUENCE</scope>
</reference>
<accession>T1BPM2</accession>
<evidence type="ECO:0000313" key="3">
    <source>
        <dbReference type="EMBL" id="EQD55189.1"/>
    </source>
</evidence>
<dbReference type="InterPro" id="IPR002560">
    <property type="entry name" value="Transposase_DDE"/>
</dbReference>
<feature type="compositionally biased region" description="Basic and acidic residues" evidence="1">
    <location>
        <begin position="10"/>
        <end position="27"/>
    </location>
</feature>
<dbReference type="AlphaFoldDB" id="T1BPM2"/>
<proteinExistence type="predicted"/>
<evidence type="ECO:0000256" key="1">
    <source>
        <dbReference type="SAM" id="MobiDB-lite"/>
    </source>
</evidence>
<feature type="domain" description="Transposase IS204/IS1001/IS1096/IS1165 DDE" evidence="2">
    <location>
        <begin position="2"/>
        <end position="106"/>
    </location>
</feature>
<protein>
    <submittedName>
        <fullName evidence="3">Transposase IS204/IS1001/IS1096/IS1165 family protein</fullName>
    </submittedName>
</protein>
<feature type="region of interest" description="Disordered" evidence="1">
    <location>
        <begin position="1"/>
        <end position="27"/>
    </location>
</feature>
<dbReference type="Pfam" id="PF01610">
    <property type="entry name" value="DDE_Tnp_ISL3"/>
    <property type="match status" value="1"/>
</dbReference>
<evidence type="ECO:0000259" key="2">
    <source>
        <dbReference type="Pfam" id="PF01610"/>
    </source>
</evidence>
<comment type="caution">
    <text evidence="3">The sequence shown here is derived from an EMBL/GenBank/DDBJ whole genome shotgun (WGS) entry which is preliminary data.</text>
</comment>
<name>T1BPM2_9ZZZZ</name>
<feature type="non-terminal residue" evidence="3">
    <location>
        <position position="106"/>
    </location>
</feature>
<organism evidence="3">
    <name type="scientific">mine drainage metagenome</name>
    <dbReference type="NCBI Taxonomy" id="410659"/>
    <lineage>
        <taxon>unclassified sequences</taxon>
        <taxon>metagenomes</taxon>
        <taxon>ecological metagenomes</taxon>
    </lineage>
</organism>
<dbReference type="EMBL" id="AUZY01006174">
    <property type="protein sequence ID" value="EQD55189.1"/>
    <property type="molecule type" value="Genomic_DNA"/>
</dbReference>
<reference evidence="3" key="1">
    <citation type="submission" date="2013-08" db="EMBL/GenBank/DDBJ databases">
        <authorList>
            <person name="Mendez C."/>
            <person name="Richter M."/>
            <person name="Ferrer M."/>
            <person name="Sanchez J."/>
        </authorList>
    </citation>
    <scope>NUCLEOTIDE SEQUENCE</scope>
</reference>